<evidence type="ECO:0000256" key="1">
    <source>
        <dbReference type="ARBA" id="ARBA00008918"/>
    </source>
</evidence>
<dbReference type="Gene3D" id="3.30.530.20">
    <property type="match status" value="1"/>
</dbReference>
<proteinExistence type="inferred from homology"/>
<name>A0A831WRK6_PROAE</name>
<accession>A0A831WRK6</accession>
<organism evidence="3">
    <name type="scientific">Prosthecochloris aestuarii</name>
    <dbReference type="NCBI Taxonomy" id="1102"/>
    <lineage>
        <taxon>Bacteria</taxon>
        <taxon>Pseudomonadati</taxon>
        <taxon>Chlorobiota</taxon>
        <taxon>Chlorobiia</taxon>
        <taxon>Chlorobiales</taxon>
        <taxon>Chlorobiaceae</taxon>
        <taxon>Prosthecochloris</taxon>
    </lineage>
</organism>
<dbReference type="InterPro" id="IPR023393">
    <property type="entry name" value="START-like_dom_sf"/>
</dbReference>
<comment type="similarity">
    <text evidence="1">Belongs to the ribosome association toxin RatA family.</text>
</comment>
<reference evidence="3" key="1">
    <citation type="journal article" date="2020" name="mSystems">
        <title>Genome- and Community-Level Interaction Insights into Carbon Utilization and Element Cycling Functions of Hydrothermarchaeota in Hydrothermal Sediment.</title>
        <authorList>
            <person name="Zhou Z."/>
            <person name="Liu Y."/>
            <person name="Xu W."/>
            <person name="Pan J."/>
            <person name="Luo Z.H."/>
            <person name="Li M."/>
        </authorList>
    </citation>
    <scope>NUCLEOTIDE SEQUENCE [LARGE SCALE GENOMIC DNA]</scope>
    <source>
        <strain evidence="3">SpSt-1181</strain>
    </source>
</reference>
<gene>
    <name evidence="3" type="ORF">ENN50_04105</name>
</gene>
<evidence type="ECO:0000313" key="3">
    <source>
        <dbReference type="EMBL" id="HED30865.1"/>
    </source>
</evidence>
<dbReference type="CDD" id="cd07820">
    <property type="entry name" value="SRPBCC_3"/>
    <property type="match status" value="1"/>
</dbReference>
<dbReference type="InterPro" id="IPR005031">
    <property type="entry name" value="COQ10_START"/>
</dbReference>
<sequence>MTTQTLTYTQFIPAPIEEVWSFFSNPANLKKITPPDMQFTIVSRPETTELFEGMRISYRLAPLLNLPVGWVTQITSVDKPVMFEDEQVEGPYEYWHHKHTFTAVEGGVRMTDRISYRLPYGAVGEMIDTLVIHRRLEEVFAYRRRRISEIFGIGQEV</sequence>
<dbReference type="AlphaFoldDB" id="A0A831WRK6"/>
<comment type="caution">
    <text evidence="3">The sequence shown here is derived from an EMBL/GenBank/DDBJ whole genome shotgun (WGS) entry which is preliminary data.</text>
</comment>
<dbReference type="Proteomes" id="UP000886335">
    <property type="component" value="Unassembled WGS sequence"/>
</dbReference>
<dbReference type="Pfam" id="PF03364">
    <property type="entry name" value="Polyketide_cyc"/>
    <property type="match status" value="1"/>
</dbReference>
<protein>
    <submittedName>
        <fullName evidence="3">Cyclase</fullName>
    </submittedName>
</protein>
<dbReference type="SUPFAM" id="SSF55961">
    <property type="entry name" value="Bet v1-like"/>
    <property type="match status" value="1"/>
</dbReference>
<dbReference type="EMBL" id="DSBW01000092">
    <property type="protein sequence ID" value="HED30865.1"/>
    <property type="molecule type" value="Genomic_DNA"/>
</dbReference>
<evidence type="ECO:0000259" key="2">
    <source>
        <dbReference type="Pfam" id="PF03364"/>
    </source>
</evidence>
<feature type="domain" description="Coenzyme Q-binding protein COQ10 START" evidence="2">
    <location>
        <begin position="12"/>
        <end position="138"/>
    </location>
</feature>